<dbReference type="Proteomes" id="UP001056120">
    <property type="component" value="Linkage Group LG01"/>
</dbReference>
<name>A0ACB9K6I2_9ASTR</name>
<comment type="caution">
    <text evidence="1">The sequence shown here is derived from an EMBL/GenBank/DDBJ whole genome shotgun (WGS) entry which is preliminary data.</text>
</comment>
<accession>A0ACB9K6I2</accession>
<protein>
    <submittedName>
        <fullName evidence="1">Uncharacterized protein</fullName>
    </submittedName>
</protein>
<reference evidence="2" key="1">
    <citation type="journal article" date="2022" name="Mol. Ecol. Resour.">
        <title>The genomes of chicory, endive, great burdock and yacon provide insights into Asteraceae palaeo-polyploidization history and plant inulin production.</title>
        <authorList>
            <person name="Fan W."/>
            <person name="Wang S."/>
            <person name="Wang H."/>
            <person name="Wang A."/>
            <person name="Jiang F."/>
            <person name="Liu H."/>
            <person name="Zhao H."/>
            <person name="Xu D."/>
            <person name="Zhang Y."/>
        </authorList>
    </citation>
    <scope>NUCLEOTIDE SEQUENCE [LARGE SCALE GENOMIC DNA]</scope>
    <source>
        <strain evidence="2">cv. Yunnan</strain>
    </source>
</reference>
<evidence type="ECO:0000313" key="2">
    <source>
        <dbReference type="Proteomes" id="UP001056120"/>
    </source>
</evidence>
<proteinExistence type="predicted"/>
<evidence type="ECO:0000313" key="1">
    <source>
        <dbReference type="EMBL" id="KAI3827828.1"/>
    </source>
</evidence>
<dbReference type="EMBL" id="CM042018">
    <property type="protein sequence ID" value="KAI3827828.1"/>
    <property type="molecule type" value="Genomic_DNA"/>
</dbReference>
<sequence length="213" mass="23369">MTELFSMLKTYELEMIQEKERSSSYQNASTSTTTSALHSDHSGTSSSNCYPPIVTHPQTPTSQTNTSPFLLEAPPQTSTSAAFISKNSSNMSFIKEDLECFHPECKAPRDNPTTPQPRQAHQAQPRQQQQQVTPPVQTAACVTVGTSDFDWSFKYEELPANNQALMADTTEIPTQESASTNSPLTTALDNLQSSVFRALDLQLPSSSCNQGRT</sequence>
<reference evidence="1 2" key="2">
    <citation type="journal article" date="2022" name="Mol. Ecol. Resour.">
        <title>The genomes of chicory, endive, great burdock and yacon provide insights into Asteraceae paleo-polyploidization history and plant inulin production.</title>
        <authorList>
            <person name="Fan W."/>
            <person name="Wang S."/>
            <person name="Wang H."/>
            <person name="Wang A."/>
            <person name="Jiang F."/>
            <person name="Liu H."/>
            <person name="Zhao H."/>
            <person name="Xu D."/>
            <person name="Zhang Y."/>
        </authorList>
    </citation>
    <scope>NUCLEOTIDE SEQUENCE [LARGE SCALE GENOMIC DNA]</scope>
    <source>
        <strain evidence="2">cv. Yunnan</strain>
        <tissue evidence="1">Leaves</tissue>
    </source>
</reference>
<keyword evidence="2" id="KW-1185">Reference proteome</keyword>
<organism evidence="1 2">
    <name type="scientific">Smallanthus sonchifolius</name>
    <dbReference type="NCBI Taxonomy" id="185202"/>
    <lineage>
        <taxon>Eukaryota</taxon>
        <taxon>Viridiplantae</taxon>
        <taxon>Streptophyta</taxon>
        <taxon>Embryophyta</taxon>
        <taxon>Tracheophyta</taxon>
        <taxon>Spermatophyta</taxon>
        <taxon>Magnoliopsida</taxon>
        <taxon>eudicotyledons</taxon>
        <taxon>Gunneridae</taxon>
        <taxon>Pentapetalae</taxon>
        <taxon>asterids</taxon>
        <taxon>campanulids</taxon>
        <taxon>Asterales</taxon>
        <taxon>Asteraceae</taxon>
        <taxon>Asteroideae</taxon>
        <taxon>Heliantheae alliance</taxon>
        <taxon>Millerieae</taxon>
        <taxon>Smallanthus</taxon>
    </lineage>
</organism>
<gene>
    <name evidence="1" type="ORF">L1987_01914</name>
</gene>